<dbReference type="EMBL" id="JAULUE010002050">
    <property type="protein sequence ID" value="KAK5904248.1"/>
    <property type="molecule type" value="Genomic_DNA"/>
</dbReference>
<feature type="region of interest" description="Disordered" evidence="1">
    <location>
        <begin position="1"/>
        <end position="89"/>
    </location>
</feature>
<keyword evidence="3" id="KW-1185">Reference proteome</keyword>
<feature type="compositionally biased region" description="Low complexity" evidence="1">
    <location>
        <begin position="1"/>
        <end position="46"/>
    </location>
</feature>
<protein>
    <submittedName>
        <fullName evidence="2">Uncharacterized protein</fullName>
    </submittedName>
</protein>
<dbReference type="AlphaFoldDB" id="A0AAN8CLB9"/>
<comment type="caution">
    <text evidence="2">The sequence shown here is derived from an EMBL/GenBank/DDBJ whole genome shotgun (WGS) entry which is preliminary data.</text>
</comment>
<dbReference type="Proteomes" id="UP001335648">
    <property type="component" value="Unassembled WGS sequence"/>
</dbReference>
<gene>
    <name evidence="2" type="ORF">CesoFtcFv8_005832</name>
</gene>
<feature type="compositionally biased region" description="Basic and acidic residues" evidence="1">
    <location>
        <begin position="63"/>
        <end position="73"/>
    </location>
</feature>
<organism evidence="2 3">
    <name type="scientific">Champsocephalus esox</name>
    <name type="common">pike icefish</name>
    <dbReference type="NCBI Taxonomy" id="159716"/>
    <lineage>
        <taxon>Eukaryota</taxon>
        <taxon>Metazoa</taxon>
        <taxon>Chordata</taxon>
        <taxon>Craniata</taxon>
        <taxon>Vertebrata</taxon>
        <taxon>Euteleostomi</taxon>
        <taxon>Actinopterygii</taxon>
        <taxon>Neopterygii</taxon>
        <taxon>Teleostei</taxon>
        <taxon>Neoteleostei</taxon>
        <taxon>Acanthomorphata</taxon>
        <taxon>Eupercaria</taxon>
        <taxon>Perciformes</taxon>
        <taxon>Notothenioidei</taxon>
        <taxon>Channichthyidae</taxon>
        <taxon>Champsocephalus</taxon>
    </lineage>
</organism>
<evidence type="ECO:0000313" key="2">
    <source>
        <dbReference type="EMBL" id="KAK5904248.1"/>
    </source>
</evidence>
<accession>A0AAN8CLB9</accession>
<evidence type="ECO:0000256" key="1">
    <source>
        <dbReference type="SAM" id="MobiDB-lite"/>
    </source>
</evidence>
<proteinExistence type="predicted"/>
<reference evidence="2 3" key="1">
    <citation type="journal article" date="2023" name="Mol. Biol. Evol.">
        <title>Genomics of Secondarily Temperate Adaptation in the Only Non-Antarctic Icefish.</title>
        <authorList>
            <person name="Rivera-Colon A.G."/>
            <person name="Rayamajhi N."/>
            <person name="Minhas B.F."/>
            <person name="Madrigal G."/>
            <person name="Bilyk K.T."/>
            <person name="Yoon V."/>
            <person name="Hune M."/>
            <person name="Gregory S."/>
            <person name="Cheng C.H.C."/>
            <person name="Catchen J.M."/>
        </authorList>
    </citation>
    <scope>NUCLEOTIDE SEQUENCE [LARGE SCALE GENOMIC DNA]</scope>
    <source>
        <strain evidence="2">JC2023a</strain>
    </source>
</reference>
<name>A0AAN8CLB9_9TELE</name>
<feature type="compositionally biased region" description="Polar residues" evidence="1">
    <location>
        <begin position="79"/>
        <end position="89"/>
    </location>
</feature>
<sequence>MTIRHPLSSDPLSSDPLSSDPLSSDPLSSDPLSSDTLSLDPLFLDPHIVQGNTSRETPQFKGNMEKPQGEQQRRGPFSQDGQTCNRCRV</sequence>
<evidence type="ECO:0000313" key="3">
    <source>
        <dbReference type="Proteomes" id="UP001335648"/>
    </source>
</evidence>